<gene>
    <name evidence="3" type="ORF">NSCI0253_LOCUS19048</name>
</gene>
<name>A0A7S1F5J9_NOCSC</name>
<feature type="transmembrane region" description="Helical" evidence="1">
    <location>
        <begin position="176"/>
        <end position="197"/>
    </location>
</feature>
<dbReference type="EMBL" id="HBFQ01026965">
    <property type="protein sequence ID" value="CAD8844698.1"/>
    <property type="molecule type" value="Transcribed_RNA"/>
</dbReference>
<feature type="signal peptide" evidence="2">
    <location>
        <begin position="1"/>
        <end position="19"/>
    </location>
</feature>
<evidence type="ECO:0000256" key="1">
    <source>
        <dbReference type="SAM" id="Phobius"/>
    </source>
</evidence>
<protein>
    <submittedName>
        <fullName evidence="3">Uncharacterized protein</fullName>
    </submittedName>
</protein>
<organism evidence="3">
    <name type="scientific">Noctiluca scintillans</name>
    <name type="common">Sea sparkle</name>
    <name type="synonym">Red tide dinoflagellate</name>
    <dbReference type="NCBI Taxonomy" id="2966"/>
    <lineage>
        <taxon>Eukaryota</taxon>
        <taxon>Sar</taxon>
        <taxon>Alveolata</taxon>
        <taxon>Dinophyceae</taxon>
        <taxon>Noctilucales</taxon>
        <taxon>Noctilucaceae</taxon>
        <taxon>Noctiluca</taxon>
    </lineage>
</organism>
<sequence>MCISRLLIHISCIAFAVQGQVVGHTCEEASETDETTLLFLRSAISSRNVVPSALARTKYFFDCEENASVVVRVPHTSDPMFFSIDASSPEQMNALGTSATSKSVKVGRGGHTLALSGFSHLPDASSLQLGTNACQFRAPEEEPSRSNFNEPSVIFAMAGFRPDIPMLVSVPDTTGVFLLLIPLVGLVAIGIFGFFLFEQFWPAKEQEKKGPRKPVPAGTGPLASTHSIQRVTGPLDSVVASARTLHSAPPVNPRFLCPELVVPTGSECVLLMPNLYTTLQGQVVMEDIFDRNGVALLKVGVTCTPTGSTSQTACSEYVLLSRLNEQELTFCEITIPKSNEGGQFVKGSIYHWNGNLHATLVEENNETSAGHRSFIINVEGNSSLRVSGNFMQRTVQVMEVLTEKIVAEVAPSPNPGKDYKLVMQPNADSGLVIISLLAIDRILDPSWDSTVYARNSVMSARPSIMGRPSVMGRPSMMGRPSFIGRPSMHGRQY</sequence>
<reference evidence="3" key="1">
    <citation type="submission" date="2021-01" db="EMBL/GenBank/DDBJ databases">
        <authorList>
            <person name="Corre E."/>
            <person name="Pelletier E."/>
            <person name="Niang G."/>
            <person name="Scheremetjew M."/>
            <person name="Finn R."/>
            <person name="Kale V."/>
            <person name="Holt S."/>
            <person name="Cochrane G."/>
            <person name="Meng A."/>
            <person name="Brown T."/>
            <person name="Cohen L."/>
        </authorList>
    </citation>
    <scope>NUCLEOTIDE SEQUENCE</scope>
</reference>
<evidence type="ECO:0000256" key="2">
    <source>
        <dbReference type="SAM" id="SignalP"/>
    </source>
</evidence>
<dbReference type="AlphaFoldDB" id="A0A7S1F5J9"/>
<keyword evidence="1" id="KW-0472">Membrane</keyword>
<proteinExistence type="predicted"/>
<keyword evidence="1" id="KW-1133">Transmembrane helix</keyword>
<accession>A0A7S1F5J9</accession>
<keyword evidence="2" id="KW-0732">Signal</keyword>
<keyword evidence="1" id="KW-0812">Transmembrane</keyword>
<feature type="chain" id="PRO_5030674947" evidence="2">
    <location>
        <begin position="20"/>
        <end position="493"/>
    </location>
</feature>
<evidence type="ECO:0000313" key="3">
    <source>
        <dbReference type="EMBL" id="CAD8844698.1"/>
    </source>
</evidence>